<dbReference type="PROSITE" id="PS50966">
    <property type="entry name" value="ZF_SWIM"/>
    <property type="match status" value="1"/>
</dbReference>
<accession>A0A847UAQ9</accession>
<dbReference type="Proteomes" id="UP000608662">
    <property type="component" value="Unassembled WGS sequence"/>
</dbReference>
<gene>
    <name evidence="3" type="ORF">GOC74_05200</name>
</gene>
<comment type="caution">
    <text evidence="3">The sequence shown here is derived from an EMBL/GenBank/DDBJ whole genome shotgun (WGS) entry which is preliminary data.</text>
</comment>
<dbReference type="AlphaFoldDB" id="A0A847UAQ9"/>
<dbReference type="EMBL" id="WOYG01000001">
    <property type="protein sequence ID" value="NLV09327.1"/>
    <property type="molecule type" value="Genomic_DNA"/>
</dbReference>
<feature type="domain" description="SWIM-type" evidence="2">
    <location>
        <begin position="54"/>
        <end position="86"/>
    </location>
</feature>
<dbReference type="InterPro" id="IPR007527">
    <property type="entry name" value="Znf_SWIM"/>
</dbReference>
<name>A0A847UAQ9_9EURY</name>
<dbReference type="RefSeq" id="WP_170093211.1">
    <property type="nucleotide sequence ID" value="NZ_WOYG01000001.1"/>
</dbReference>
<reference evidence="3" key="1">
    <citation type="submission" date="2019-12" db="EMBL/GenBank/DDBJ databases">
        <title>Whole-genome sequence of Halomicrobium mukohataei pws1.</title>
        <authorList>
            <person name="Verma D.K."/>
            <person name="Gopal K."/>
            <person name="Prasad E.S."/>
        </authorList>
    </citation>
    <scope>NUCLEOTIDE SEQUENCE</scope>
    <source>
        <strain evidence="3">Pws1</strain>
    </source>
</reference>
<protein>
    <submittedName>
        <fullName evidence="3">SWIM zinc finger family protein</fullName>
    </submittedName>
</protein>
<keyword evidence="1" id="KW-0863">Zinc-finger</keyword>
<evidence type="ECO:0000313" key="3">
    <source>
        <dbReference type="EMBL" id="NLV09327.1"/>
    </source>
</evidence>
<dbReference type="GO" id="GO:0008270">
    <property type="term" value="F:zinc ion binding"/>
    <property type="evidence" value="ECO:0007669"/>
    <property type="project" value="UniProtKB-KW"/>
</dbReference>
<dbReference type="Pfam" id="PF04434">
    <property type="entry name" value="SWIM"/>
    <property type="match status" value="1"/>
</dbReference>
<organism evidence="3 4">
    <name type="scientific">Halomicrobium mukohataei</name>
    <dbReference type="NCBI Taxonomy" id="57705"/>
    <lineage>
        <taxon>Archaea</taxon>
        <taxon>Methanobacteriati</taxon>
        <taxon>Methanobacteriota</taxon>
        <taxon>Stenosarchaea group</taxon>
        <taxon>Halobacteria</taxon>
        <taxon>Halobacteriales</taxon>
        <taxon>Haloarculaceae</taxon>
        <taxon>Halomicrobium</taxon>
    </lineage>
</organism>
<evidence type="ECO:0000259" key="2">
    <source>
        <dbReference type="PROSITE" id="PS50966"/>
    </source>
</evidence>
<keyword evidence="1" id="KW-0479">Metal-binding</keyword>
<evidence type="ECO:0000313" key="4">
    <source>
        <dbReference type="Proteomes" id="UP000608662"/>
    </source>
</evidence>
<dbReference type="OrthoDB" id="166762at2157"/>
<keyword evidence="1" id="KW-0862">Zinc</keyword>
<evidence type="ECO:0000256" key="1">
    <source>
        <dbReference type="PROSITE-ProRule" id="PRU00325"/>
    </source>
</evidence>
<proteinExistence type="predicted"/>
<sequence>MTLIDPADAPRKTALAPDLRRLDERAARAWTEAMAVRSLPGSRYAVDSESGATYVVDATTGSCTCPDHEIRGRRCKHVRRVAIEITAGRVPPPGQVRAVCDACETETFVPEDAPTPHLCATCALDPGAVVLDRETGDRLVVVRVTDRRADDVRVDAADCTVAAYPTNEGYPADDVVVEVAYLGDGDRRYSFPRSRLRRTDDAALLA</sequence>